<sequence length="615" mass="67575">MSTFSSPTPAPGGRKLAASALKSAGLIDRDEHMRDVSSENPGGRKGISKIRSHRPRPMDIFRDQPGHSRATMLASRSQPGASIEGIPIRGAASARNSTVGRLRRNVPGIASVSAAAGGRVATVAVKAVDIWRDFVKRRWNPETRFLNLESMSDDPELGKHGLLPPGVPGSSMREASVIFKLASQLKPLPQTISLANNNIGSGQLLSTLAHHLPKLANLSLQNNDLKVWRDMDHISGRKGKLEHLRELILLGNPLRELEIKNGRGDKYKSEVTRRFPSLVMLDQEAIATIAFDAPTPSCTASTEERPTATTFPFEMKPSFITGVDNAVISNFLVRFFPLFDNQRATLLDAYHPSATFSYSVNTTIPSRARIQGLHSSREFPNQRKLDWSVWLGDSRNLTRLGRSDGAEKSVNTLHVGSEAVIRAITSLPKTKHDISGSPDKFCVDAWPIGKGDSMKLFISLHGQFNEEPSQGIRSFDRTFVLAPAPPGSRAKLNGWDVVILSDQWTVRAYSSHEAWRPGPMRVQTGERLPTTAQQPPQAMPQQSGSTMIVPSQAQLEEALSGFSEPQRRLIVEICQRTGLNVKYAVDCLQNNGWDLDRAVANFEQVKGVLSRDAFL</sequence>
<reference evidence="12" key="2">
    <citation type="submission" date="2015-01" db="EMBL/GenBank/DDBJ databases">
        <title>Evolutionary Origins and Diversification of the Mycorrhizal Mutualists.</title>
        <authorList>
            <consortium name="DOE Joint Genome Institute"/>
            <consortium name="Mycorrhizal Genomics Consortium"/>
            <person name="Kohler A."/>
            <person name="Kuo A."/>
            <person name="Nagy L.G."/>
            <person name="Floudas D."/>
            <person name="Copeland A."/>
            <person name="Barry K.W."/>
            <person name="Cichocki N."/>
            <person name="Veneault-Fourrey C."/>
            <person name="LaButti K."/>
            <person name="Lindquist E.A."/>
            <person name="Lipzen A."/>
            <person name="Lundell T."/>
            <person name="Morin E."/>
            <person name="Murat C."/>
            <person name="Riley R."/>
            <person name="Ohm R."/>
            <person name="Sun H."/>
            <person name="Tunlid A."/>
            <person name="Henrissat B."/>
            <person name="Grigoriev I.V."/>
            <person name="Hibbett D.S."/>
            <person name="Martin F."/>
        </authorList>
    </citation>
    <scope>NUCLEOTIDE SEQUENCE [LARGE SCALE GENOMIC DNA]</scope>
    <source>
        <strain evidence="12">Marx 270</strain>
    </source>
</reference>
<proteinExistence type="inferred from homology"/>
<feature type="compositionally biased region" description="Basic residues" evidence="8">
    <location>
        <begin position="46"/>
        <end position="55"/>
    </location>
</feature>
<dbReference type="PROSITE" id="PS51281">
    <property type="entry name" value="TAP_C"/>
    <property type="match status" value="1"/>
</dbReference>
<dbReference type="InterPro" id="IPR057125">
    <property type="entry name" value="NXF1/2/3/5-like_LRR"/>
</dbReference>
<feature type="domain" description="TAP-C" evidence="10">
    <location>
        <begin position="564"/>
        <end position="615"/>
    </location>
</feature>
<evidence type="ECO:0000313" key="11">
    <source>
        <dbReference type="EMBL" id="KIO09037.1"/>
    </source>
</evidence>
<accession>A0A0C3KHG2</accession>
<dbReference type="PANTHER" id="PTHR10662">
    <property type="entry name" value="NUCLEAR RNA EXPORT FACTOR"/>
    <property type="match status" value="1"/>
</dbReference>
<comment type="subcellular location">
    <subcellularLocation>
        <location evidence="1">Nucleus</location>
    </subcellularLocation>
</comment>
<protein>
    <recommendedName>
        <fullName evidence="13">NTF2-like protein</fullName>
    </recommendedName>
</protein>
<dbReference type="AlphaFoldDB" id="A0A0C3KHG2"/>
<dbReference type="GO" id="GO:0005634">
    <property type="term" value="C:nucleus"/>
    <property type="evidence" value="ECO:0007669"/>
    <property type="project" value="UniProtKB-SubCell"/>
</dbReference>
<dbReference type="STRING" id="870435.A0A0C3KHG2"/>
<dbReference type="OrthoDB" id="25872at2759"/>
<feature type="compositionally biased region" description="Basic and acidic residues" evidence="8">
    <location>
        <begin position="27"/>
        <end position="37"/>
    </location>
</feature>
<evidence type="ECO:0000313" key="12">
    <source>
        <dbReference type="Proteomes" id="UP000054217"/>
    </source>
</evidence>
<dbReference type="Pfam" id="PF24048">
    <property type="entry name" value="LRR_NXF1-5"/>
    <property type="match status" value="1"/>
</dbReference>
<comment type="similarity">
    <text evidence="2">Belongs to the NXF family.</text>
</comment>
<evidence type="ECO:0000259" key="10">
    <source>
        <dbReference type="PROSITE" id="PS51281"/>
    </source>
</evidence>
<evidence type="ECO:0000259" key="9">
    <source>
        <dbReference type="PROSITE" id="PS50177"/>
    </source>
</evidence>
<dbReference type="EMBL" id="KN831955">
    <property type="protein sequence ID" value="KIO09037.1"/>
    <property type="molecule type" value="Genomic_DNA"/>
</dbReference>
<dbReference type="InterPro" id="IPR018222">
    <property type="entry name" value="Nuclear_transport_factor_2_euk"/>
</dbReference>
<keyword evidence="7" id="KW-0539">Nucleus</keyword>
<feature type="compositionally biased region" description="Low complexity" evidence="8">
    <location>
        <begin position="529"/>
        <end position="542"/>
    </location>
</feature>
<dbReference type="GO" id="GO:0016973">
    <property type="term" value="P:poly(A)+ mRNA export from nucleus"/>
    <property type="evidence" value="ECO:0007669"/>
    <property type="project" value="TreeGrafter"/>
</dbReference>
<dbReference type="SUPFAM" id="SSF52058">
    <property type="entry name" value="L domain-like"/>
    <property type="match status" value="1"/>
</dbReference>
<dbReference type="Pfam" id="PF22602">
    <property type="entry name" value="NXF_NTF2"/>
    <property type="match status" value="1"/>
</dbReference>
<organism evidence="11 12">
    <name type="scientific">Pisolithus tinctorius Marx 270</name>
    <dbReference type="NCBI Taxonomy" id="870435"/>
    <lineage>
        <taxon>Eukaryota</taxon>
        <taxon>Fungi</taxon>
        <taxon>Dikarya</taxon>
        <taxon>Basidiomycota</taxon>
        <taxon>Agaricomycotina</taxon>
        <taxon>Agaricomycetes</taxon>
        <taxon>Agaricomycetidae</taxon>
        <taxon>Boletales</taxon>
        <taxon>Sclerodermatineae</taxon>
        <taxon>Pisolithaceae</taxon>
        <taxon>Pisolithus</taxon>
    </lineage>
</organism>
<evidence type="ECO:0000256" key="1">
    <source>
        <dbReference type="ARBA" id="ARBA00004123"/>
    </source>
</evidence>
<dbReference type="InterPro" id="IPR032675">
    <property type="entry name" value="LRR_dom_sf"/>
</dbReference>
<keyword evidence="3" id="KW-0813">Transport</keyword>
<dbReference type="HOGENOM" id="CLU_024991_0_0_1"/>
<keyword evidence="4" id="KW-0433">Leucine-rich repeat</keyword>
<dbReference type="InParanoid" id="A0A0C3KHG2"/>
<keyword evidence="12" id="KW-1185">Reference proteome</keyword>
<dbReference type="InterPro" id="IPR005637">
    <property type="entry name" value="TAP_C_dom"/>
</dbReference>
<feature type="region of interest" description="Disordered" evidence="8">
    <location>
        <begin position="529"/>
        <end position="548"/>
    </location>
</feature>
<dbReference type="Proteomes" id="UP000054217">
    <property type="component" value="Unassembled WGS sequence"/>
</dbReference>
<reference evidence="11 12" key="1">
    <citation type="submission" date="2014-04" db="EMBL/GenBank/DDBJ databases">
        <authorList>
            <consortium name="DOE Joint Genome Institute"/>
            <person name="Kuo A."/>
            <person name="Kohler A."/>
            <person name="Costa M.D."/>
            <person name="Nagy L.G."/>
            <person name="Floudas D."/>
            <person name="Copeland A."/>
            <person name="Barry K.W."/>
            <person name="Cichocki N."/>
            <person name="Veneault-Fourrey C."/>
            <person name="LaButti K."/>
            <person name="Lindquist E.A."/>
            <person name="Lipzen A."/>
            <person name="Lundell T."/>
            <person name="Morin E."/>
            <person name="Murat C."/>
            <person name="Sun H."/>
            <person name="Tunlid A."/>
            <person name="Henrissat B."/>
            <person name="Grigoriev I.V."/>
            <person name="Hibbett D.S."/>
            <person name="Martin F."/>
            <person name="Nordberg H.P."/>
            <person name="Cantor M.N."/>
            <person name="Hua S.X."/>
        </authorList>
    </citation>
    <scope>NUCLEOTIDE SEQUENCE [LARGE SCALE GENOMIC DNA]</scope>
    <source>
        <strain evidence="11 12">Marx 270</strain>
    </source>
</reference>
<feature type="region of interest" description="Disordered" evidence="8">
    <location>
        <begin position="1"/>
        <end position="59"/>
    </location>
</feature>
<dbReference type="InterPro" id="IPR032710">
    <property type="entry name" value="NTF2-like_dom_sf"/>
</dbReference>
<dbReference type="Gene3D" id="1.10.8.10">
    <property type="entry name" value="DNA helicase RuvA subunit, C-terminal domain"/>
    <property type="match status" value="1"/>
</dbReference>
<dbReference type="InterPro" id="IPR009060">
    <property type="entry name" value="UBA-like_sf"/>
</dbReference>
<dbReference type="PANTHER" id="PTHR10662:SF22">
    <property type="entry name" value="NUCLEAR RNA EXPORT FACTOR 1"/>
    <property type="match status" value="1"/>
</dbReference>
<dbReference type="SUPFAM" id="SSF54427">
    <property type="entry name" value="NTF2-like"/>
    <property type="match status" value="1"/>
</dbReference>
<evidence type="ECO:0008006" key="13">
    <source>
        <dbReference type="Google" id="ProtNLM"/>
    </source>
</evidence>
<dbReference type="Pfam" id="PF03943">
    <property type="entry name" value="TAP_C"/>
    <property type="match status" value="1"/>
</dbReference>
<dbReference type="Gene3D" id="3.10.450.50">
    <property type="match status" value="1"/>
</dbReference>
<keyword evidence="5" id="KW-0677">Repeat</keyword>
<evidence type="ECO:0000256" key="6">
    <source>
        <dbReference type="ARBA" id="ARBA00022816"/>
    </source>
</evidence>
<dbReference type="GO" id="GO:0003723">
    <property type="term" value="F:RNA binding"/>
    <property type="evidence" value="ECO:0007669"/>
    <property type="project" value="TreeGrafter"/>
</dbReference>
<evidence type="ECO:0000256" key="5">
    <source>
        <dbReference type="ARBA" id="ARBA00022737"/>
    </source>
</evidence>
<dbReference type="CDD" id="cd14342">
    <property type="entry name" value="UBA_TAP-C"/>
    <property type="match status" value="1"/>
</dbReference>
<dbReference type="SMART" id="SM00804">
    <property type="entry name" value="TAP_C"/>
    <property type="match status" value="1"/>
</dbReference>
<evidence type="ECO:0000256" key="3">
    <source>
        <dbReference type="ARBA" id="ARBA00022448"/>
    </source>
</evidence>
<evidence type="ECO:0000256" key="2">
    <source>
        <dbReference type="ARBA" id="ARBA00009285"/>
    </source>
</evidence>
<evidence type="ECO:0000256" key="7">
    <source>
        <dbReference type="ARBA" id="ARBA00023242"/>
    </source>
</evidence>
<feature type="compositionally biased region" description="Low complexity" evidence="8">
    <location>
        <begin position="15"/>
        <end position="24"/>
    </location>
</feature>
<dbReference type="PROSITE" id="PS50177">
    <property type="entry name" value="NTF2_DOMAIN"/>
    <property type="match status" value="1"/>
</dbReference>
<dbReference type="SUPFAM" id="SSF46934">
    <property type="entry name" value="UBA-like"/>
    <property type="match status" value="1"/>
</dbReference>
<dbReference type="Gene3D" id="3.80.10.10">
    <property type="entry name" value="Ribonuclease Inhibitor"/>
    <property type="match status" value="1"/>
</dbReference>
<name>A0A0C3KHG2_PISTI</name>
<keyword evidence="6" id="KW-0509">mRNA transport</keyword>
<evidence type="ECO:0000256" key="8">
    <source>
        <dbReference type="SAM" id="MobiDB-lite"/>
    </source>
</evidence>
<evidence type="ECO:0000256" key="4">
    <source>
        <dbReference type="ARBA" id="ARBA00022614"/>
    </source>
</evidence>
<dbReference type="InterPro" id="IPR030217">
    <property type="entry name" value="NXF_fam"/>
</dbReference>
<feature type="domain" description="NTF2" evidence="9">
    <location>
        <begin position="327"/>
        <end position="506"/>
    </location>
</feature>
<gene>
    <name evidence="11" type="ORF">M404DRAFT_996758</name>
</gene>
<dbReference type="InterPro" id="IPR002075">
    <property type="entry name" value="NTF2_dom"/>
</dbReference>